<keyword evidence="10 14" id="KW-0560">Oxidoreductase</keyword>
<dbReference type="GO" id="GO:0005507">
    <property type="term" value="F:copper ion binding"/>
    <property type="evidence" value="ECO:0007669"/>
    <property type="project" value="InterPro"/>
</dbReference>
<dbReference type="InterPro" id="IPR011759">
    <property type="entry name" value="Cyt_c_oxidase_su2_TM_dom"/>
</dbReference>
<dbReference type="GO" id="GO:0016682">
    <property type="term" value="F:oxidoreductase activity, acting on diphenols and related substances as donors, oxygen as acceptor"/>
    <property type="evidence" value="ECO:0007669"/>
    <property type="project" value="InterPro"/>
</dbReference>
<evidence type="ECO:0000313" key="19">
    <source>
        <dbReference type="Proteomes" id="UP000584824"/>
    </source>
</evidence>
<evidence type="ECO:0000256" key="13">
    <source>
        <dbReference type="ARBA" id="ARBA00023288"/>
    </source>
</evidence>
<reference evidence="18 19" key="1">
    <citation type="submission" date="2020-08" db="EMBL/GenBank/DDBJ databases">
        <title>Genomic Encyclopedia of Type Strains, Phase IV (KMG-IV): sequencing the most valuable type-strain genomes for metagenomic binning, comparative biology and taxonomic classification.</title>
        <authorList>
            <person name="Goeker M."/>
        </authorList>
    </citation>
    <scope>NUCLEOTIDE SEQUENCE [LARGE SCALE GENOMIC DNA]</scope>
    <source>
        <strain evidence="18 19">DSM 26385</strain>
    </source>
</reference>
<dbReference type="InterPro" id="IPR008972">
    <property type="entry name" value="Cupredoxin"/>
</dbReference>
<dbReference type="InterPro" id="IPR006333">
    <property type="entry name" value="Cyt_o_ubiquinol_oxidase_su2"/>
</dbReference>
<evidence type="ECO:0000256" key="5">
    <source>
        <dbReference type="ARBA" id="ARBA00022660"/>
    </source>
</evidence>
<keyword evidence="4 14" id="KW-1003">Cell membrane</keyword>
<comment type="caution">
    <text evidence="18">The sequence shown here is derived from an EMBL/GenBank/DDBJ whole genome shotgun (WGS) entry which is preliminary data.</text>
</comment>
<keyword evidence="6 15" id="KW-0812">Transmembrane</keyword>
<dbReference type="InterPro" id="IPR010514">
    <property type="entry name" value="COX_ARM"/>
</dbReference>
<dbReference type="GO" id="GO:0004129">
    <property type="term" value="F:cytochrome-c oxidase activity"/>
    <property type="evidence" value="ECO:0007669"/>
    <property type="project" value="UniProtKB-UniRule"/>
</dbReference>
<evidence type="ECO:0000256" key="12">
    <source>
        <dbReference type="ARBA" id="ARBA00023139"/>
    </source>
</evidence>
<evidence type="ECO:0000256" key="10">
    <source>
        <dbReference type="ARBA" id="ARBA00023002"/>
    </source>
</evidence>
<dbReference type="PROSITE" id="PS51257">
    <property type="entry name" value="PROKAR_LIPOPROTEIN"/>
    <property type="match status" value="1"/>
</dbReference>
<keyword evidence="13" id="KW-0449">Lipoprotein</keyword>
<keyword evidence="19" id="KW-1185">Reference proteome</keyword>
<keyword evidence="12" id="KW-0564">Palmitate</keyword>
<dbReference type="PROSITE" id="PS50999">
    <property type="entry name" value="COX2_TM"/>
    <property type="match status" value="1"/>
</dbReference>
<feature type="transmembrane region" description="Helical" evidence="15">
    <location>
        <begin position="41"/>
        <end position="67"/>
    </location>
</feature>
<evidence type="ECO:0000259" key="17">
    <source>
        <dbReference type="PROSITE" id="PS50999"/>
    </source>
</evidence>
<dbReference type="Proteomes" id="UP000584824">
    <property type="component" value="Unassembled WGS sequence"/>
</dbReference>
<sequence length="349" mass="38140">MLISSRILTRLSILPLLAMLGGCDIVLLNPAGDIALQQRNLIYTAVGLMLLIVVPVLIMTLVIAWKYREGNSKAEYDPDFHHSTKIEIVVWGAPIAIILALGTVTWIATHKLDPKQPLTRIDAATPLPADVKPLEIEVVALDWKWLFLYPQQGFATVNEVAAPVNVPIRFKITGTTAMNSFFVPALAGQIYAMPGMQSELNAIVNREGVFKGMSANVSGAGFSHMNFKFHGLSQQGFEEWVAKAKAGTDTLDRAKFLELAKPTEKEPVRTFASADPALFDAVVNRCVEEDKICMRDIMHIDMLGGGGKAGIDKEQALRMGLCTPSAPYGSAFYSPIREDVTKNEEKQAG</sequence>
<dbReference type="PROSITE" id="PS50857">
    <property type="entry name" value="COX2_CUA"/>
    <property type="match status" value="1"/>
</dbReference>
<dbReference type="GO" id="GO:0042773">
    <property type="term" value="P:ATP synthesis coupled electron transport"/>
    <property type="evidence" value="ECO:0007669"/>
    <property type="project" value="TreeGrafter"/>
</dbReference>
<dbReference type="PIRSF" id="PIRSF000292">
    <property type="entry name" value="Ubi_od_II"/>
    <property type="match status" value="1"/>
</dbReference>
<keyword evidence="9 15" id="KW-1133">Transmembrane helix</keyword>
<dbReference type="SUPFAM" id="SSF49503">
    <property type="entry name" value="Cupredoxins"/>
    <property type="match status" value="1"/>
</dbReference>
<evidence type="ECO:0000256" key="4">
    <source>
        <dbReference type="ARBA" id="ARBA00022475"/>
    </source>
</evidence>
<evidence type="ECO:0000256" key="3">
    <source>
        <dbReference type="ARBA" id="ARBA00022448"/>
    </source>
</evidence>
<name>A0A7W6K3B6_9HYPH</name>
<evidence type="ECO:0000256" key="6">
    <source>
        <dbReference type="ARBA" id="ARBA00022692"/>
    </source>
</evidence>
<feature type="domain" description="Cytochrome oxidase subunit II copper A binding" evidence="16">
    <location>
        <begin position="131"/>
        <end position="243"/>
    </location>
</feature>
<dbReference type="Pfam" id="PF06481">
    <property type="entry name" value="COX_ARM"/>
    <property type="match status" value="1"/>
</dbReference>
<proteinExistence type="inferred from homology"/>
<dbReference type="PANTHER" id="PTHR22888:SF18">
    <property type="entry name" value="CYTOCHROME BO(3) UBIQUINOL OXIDASE SUBUNIT 2"/>
    <property type="match status" value="1"/>
</dbReference>
<dbReference type="InterPro" id="IPR002429">
    <property type="entry name" value="CcO_II-like_C"/>
</dbReference>
<dbReference type="GO" id="GO:0009486">
    <property type="term" value="F:cytochrome bo3 ubiquinol oxidase activity"/>
    <property type="evidence" value="ECO:0007669"/>
    <property type="project" value="InterPro"/>
</dbReference>
<feature type="transmembrane region" description="Helical" evidence="15">
    <location>
        <begin position="7"/>
        <end position="29"/>
    </location>
</feature>
<feature type="transmembrane region" description="Helical" evidence="15">
    <location>
        <begin position="88"/>
        <end position="108"/>
    </location>
</feature>
<keyword evidence="7" id="KW-0732">Signal</keyword>
<evidence type="ECO:0000256" key="1">
    <source>
        <dbReference type="ARBA" id="ARBA00004651"/>
    </source>
</evidence>
<dbReference type="NCBIfam" id="TIGR01433">
    <property type="entry name" value="CyoA"/>
    <property type="match status" value="1"/>
</dbReference>
<dbReference type="AlphaFoldDB" id="A0A7W6K3B6"/>
<dbReference type="PANTHER" id="PTHR22888">
    <property type="entry name" value="CYTOCHROME C OXIDASE, SUBUNIT II"/>
    <property type="match status" value="1"/>
</dbReference>
<keyword evidence="3 14" id="KW-0813">Transport</keyword>
<dbReference type="CDD" id="cd04212">
    <property type="entry name" value="CuRO_UO_II"/>
    <property type="match status" value="1"/>
</dbReference>
<dbReference type="GO" id="GO:0005886">
    <property type="term" value="C:plasma membrane"/>
    <property type="evidence" value="ECO:0007669"/>
    <property type="project" value="UniProtKB-SubCell"/>
</dbReference>
<evidence type="ECO:0000259" key="16">
    <source>
        <dbReference type="PROSITE" id="PS50857"/>
    </source>
</evidence>
<dbReference type="Gene3D" id="1.10.287.90">
    <property type="match status" value="1"/>
</dbReference>
<gene>
    <name evidence="18" type="ORF">GGQ66_002972</name>
</gene>
<evidence type="ECO:0000256" key="11">
    <source>
        <dbReference type="ARBA" id="ARBA00023136"/>
    </source>
</evidence>
<dbReference type="Gene3D" id="2.60.40.420">
    <property type="entry name" value="Cupredoxins - blue copper proteins"/>
    <property type="match status" value="1"/>
</dbReference>
<dbReference type="InterPro" id="IPR045187">
    <property type="entry name" value="CcO_II"/>
</dbReference>
<comment type="similarity">
    <text evidence="2 14">Belongs to the cytochrome c oxidase subunit 2 family.</text>
</comment>
<keyword evidence="11 14" id="KW-0472">Membrane</keyword>
<comment type="subcellular location">
    <subcellularLocation>
        <location evidence="1">Cell membrane</location>
        <topology evidence="1">Multi-pass membrane protein</topology>
    </subcellularLocation>
</comment>
<evidence type="ECO:0000256" key="8">
    <source>
        <dbReference type="ARBA" id="ARBA00022982"/>
    </source>
</evidence>
<evidence type="ECO:0000313" key="18">
    <source>
        <dbReference type="EMBL" id="MBB4104395.1"/>
    </source>
</evidence>
<organism evidence="18 19">
    <name type="scientific">Allorhizobium borbori</name>
    <dbReference type="NCBI Taxonomy" id="485907"/>
    <lineage>
        <taxon>Bacteria</taxon>
        <taxon>Pseudomonadati</taxon>
        <taxon>Pseudomonadota</taxon>
        <taxon>Alphaproteobacteria</taxon>
        <taxon>Hyphomicrobiales</taxon>
        <taxon>Rhizobiaceae</taxon>
        <taxon>Rhizobium/Agrobacterium group</taxon>
        <taxon>Allorhizobium</taxon>
    </lineage>
</organism>
<dbReference type="InterPro" id="IPR034227">
    <property type="entry name" value="CuRO_UO_II"/>
</dbReference>
<evidence type="ECO:0000256" key="15">
    <source>
        <dbReference type="SAM" id="Phobius"/>
    </source>
</evidence>
<dbReference type="InterPro" id="IPR036257">
    <property type="entry name" value="Cyt_c_oxidase_su2_TM_sf"/>
</dbReference>
<evidence type="ECO:0000256" key="14">
    <source>
        <dbReference type="PIRNR" id="PIRNR000292"/>
    </source>
</evidence>
<keyword evidence="5 14" id="KW-0679">Respiratory chain</keyword>
<evidence type="ECO:0000256" key="2">
    <source>
        <dbReference type="ARBA" id="ARBA00007866"/>
    </source>
</evidence>
<dbReference type="EMBL" id="JACIDU010000012">
    <property type="protein sequence ID" value="MBB4104395.1"/>
    <property type="molecule type" value="Genomic_DNA"/>
</dbReference>
<protein>
    <recommendedName>
        <fullName evidence="14">Ubiquinol oxidase subunit 2</fullName>
    </recommendedName>
</protein>
<dbReference type="RefSeq" id="WP_183793487.1">
    <property type="nucleotide sequence ID" value="NZ_JACIDU010000012.1"/>
</dbReference>
<keyword evidence="8 14" id="KW-0249">Electron transport</keyword>
<dbReference type="SUPFAM" id="SSF81464">
    <property type="entry name" value="Cytochrome c oxidase subunit II-like, transmembrane region"/>
    <property type="match status" value="1"/>
</dbReference>
<feature type="domain" description="Cytochrome oxidase subunit II transmembrane region profile" evidence="17">
    <location>
        <begin position="19"/>
        <end position="116"/>
    </location>
</feature>
<dbReference type="Pfam" id="PF00116">
    <property type="entry name" value="COX2"/>
    <property type="match status" value="1"/>
</dbReference>
<evidence type="ECO:0000256" key="9">
    <source>
        <dbReference type="ARBA" id="ARBA00022989"/>
    </source>
</evidence>
<evidence type="ECO:0000256" key="7">
    <source>
        <dbReference type="ARBA" id="ARBA00022729"/>
    </source>
</evidence>
<accession>A0A7W6K3B6</accession>